<dbReference type="GO" id="GO:0004497">
    <property type="term" value="F:monooxygenase activity"/>
    <property type="evidence" value="ECO:0007669"/>
    <property type="project" value="UniProtKB-KW"/>
</dbReference>
<evidence type="ECO:0000256" key="6">
    <source>
        <dbReference type="ARBA" id="ARBA00023002"/>
    </source>
</evidence>
<evidence type="ECO:0008006" key="14">
    <source>
        <dbReference type="Google" id="ProtNLM"/>
    </source>
</evidence>
<evidence type="ECO:0000256" key="10">
    <source>
        <dbReference type="RuleBase" id="RU000461"/>
    </source>
</evidence>
<protein>
    <recommendedName>
        <fullName evidence="14">Cytochrome P450</fullName>
    </recommendedName>
</protein>
<evidence type="ECO:0000256" key="9">
    <source>
        <dbReference type="PIRSR" id="PIRSR602401-1"/>
    </source>
</evidence>
<evidence type="ECO:0000256" key="2">
    <source>
        <dbReference type="ARBA" id="ARBA00005179"/>
    </source>
</evidence>
<keyword evidence="4 9" id="KW-0349">Heme</keyword>
<dbReference type="STRING" id="34475.A0A4Y9Y5D7"/>
<dbReference type="GO" id="GO:0005506">
    <property type="term" value="F:iron ion binding"/>
    <property type="evidence" value="ECO:0007669"/>
    <property type="project" value="InterPro"/>
</dbReference>
<evidence type="ECO:0000313" key="13">
    <source>
        <dbReference type="Proteomes" id="UP000298390"/>
    </source>
</evidence>
<reference evidence="12 13" key="1">
    <citation type="submission" date="2019-01" db="EMBL/GenBank/DDBJ databases">
        <title>Genome sequencing of the rare red list fungi Fomitopsis rosea.</title>
        <authorList>
            <person name="Buettner E."/>
            <person name="Kellner H."/>
        </authorList>
    </citation>
    <scope>NUCLEOTIDE SEQUENCE [LARGE SCALE GENOMIC DNA]</scope>
    <source>
        <strain evidence="12 13">DSM 105464</strain>
    </source>
</reference>
<dbReference type="InterPro" id="IPR002401">
    <property type="entry name" value="Cyt_P450_E_grp-I"/>
</dbReference>
<gene>
    <name evidence="12" type="ORF">EVJ58_g7886</name>
</gene>
<organism evidence="12 13">
    <name type="scientific">Rhodofomes roseus</name>
    <dbReference type="NCBI Taxonomy" id="34475"/>
    <lineage>
        <taxon>Eukaryota</taxon>
        <taxon>Fungi</taxon>
        <taxon>Dikarya</taxon>
        <taxon>Basidiomycota</taxon>
        <taxon>Agaricomycotina</taxon>
        <taxon>Agaricomycetes</taxon>
        <taxon>Polyporales</taxon>
        <taxon>Rhodofomes</taxon>
    </lineage>
</organism>
<sequence>MHQGPPISAFTSELSMATTSILVAGSPVFSFLVAAAAGTIAWQLFTYVRRRIALLAVSKIPGPVSQSFWSGNLVQFTSRAGEAFQRHVALDYGSVVKLHGFFGEPILYVADPKALHAILIKEEYIFQEANEFVGINKSVFGTCLISTIGPHHGKQRKLLNPVFSVAHMRHMLPLFYELGNKFREAIGSRVSDGPKELDMTAWLGRVALELLGQGALGYSFDPLVTDDPDAYGEALKSLGPELDGLMFLRKFAHPSEILPSWLRRALVNLFPPGTRIHTLVQMVHILDSSTKTIYADKKRAFERGDTDMTKNSGQGNDLMSILLRANAAADPKDRLPDEEVISQMSMFIIAGLDTTSNALSRILTVLADHPDRQQELRQELLDANAAIGISYDDLNKLPFLDAVIRETLRVHPPGTILFRVANKDTVLPLSEPIQIADGKFMDAIPVTKGSQYLVGFAGSNMSKAMWGEDAAEWKPERWLSPLPAAVTDARIPGVYSNLMTFSGGKRSCIGFKFSEMEMKVVLSVLLSKFTFEPSGKPIHWNVGLVYYPTVGEESNKPELPLKVGLYQPSVVN</sequence>
<dbReference type="GO" id="GO:0016705">
    <property type="term" value="F:oxidoreductase activity, acting on paired donors, with incorporation or reduction of molecular oxygen"/>
    <property type="evidence" value="ECO:0007669"/>
    <property type="project" value="InterPro"/>
</dbReference>
<comment type="caution">
    <text evidence="12">The sequence shown here is derived from an EMBL/GenBank/DDBJ whole genome shotgun (WGS) entry which is preliminary data.</text>
</comment>
<comment type="cofactor">
    <cofactor evidence="1 9">
        <name>heme</name>
        <dbReference type="ChEBI" id="CHEBI:30413"/>
    </cofactor>
</comment>
<keyword evidence="7 9" id="KW-0408">Iron</keyword>
<evidence type="ECO:0000256" key="1">
    <source>
        <dbReference type="ARBA" id="ARBA00001971"/>
    </source>
</evidence>
<keyword evidence="5 9" id="KW-0479">Metal-binding</keyword>
<evidence type="ECO:0000256" key="11">
    <source>
        <dbReference type="SAM" id="Phobius"/>
    </source>
</evidence>
<evidence type="ECO:0000256" key="5">
    <source>
        <dbReference type="ARBA" id="ARBA00022723"/>
    </source>
</evidence>
<dbReference type="InterPro" id="IPR036396">
    <property type="entry name" value="Cyt_P450_sf"/>
</dbReference>
<dbReference type="CDD" id="cd11069">
    <property type="entry name" value="CYP_FUM15-like"/>
    <property type="match status" value="1"/>
</dbReference>
<keyword evidence="11" id="KW-0472">Membrane</keyword>
<name>A0A4Y9Y5D7_9APHY</name>
<keyword evidence="8 10" id="KW-0503">Monooxygenase</keyword>
<dbReference type="PANTHER" id="PTHR24305">
    <property type="entry name" value="CYTOCHROME P450"/>
    <property type="match status" value="1"/>
</dbReference>
<dbReference type="InterPro" id="IPR050121">
    <property type="entry name" value="Cytochrome_P450_monoxygenase"/>
</dbReference>
<accession>A0A4Y9Y5D7</accession>
<feature type="binding site" description="axial binding residue" evidence="9">
    <location>
        <position position="508"/>
    </location>
    <ligand>
        <name>heme</name>
        <dbReference type="ChEBI" id="CHEBI:30413"/>
    </ligand>
    <ligandPart>
        <name>Fe</name>
        <dbReference type="ChEBI" id="CHEBI:18248"/>
    </ligandPart>
</feature>
<dbReference type="Pfam" id="PF00067">
    <property type="entry name" value="p450"/>
    <property type="match status" value="1"/>
</dbReference>
<dbReference type="Proteomes" id="UP000298390">
    <property type="component" value="Unassembled WGS sequence"/>
</dbReference>
<keyword evidence="6 10" id="KW-0560">Oxidoreductase</keyword>
<evidence type="ECO:0000256" key="4">
    <source>
        <dbReference type="ARBA" id="ARBA00022617"/>
    </source>
</evidence>
<evidence type="ECO:0000313" key="12">
    <source>
        <dbReference type="EMBL" id="TFY56029.1"/>
    </source>
</evidence>
<comment type="similarity">
    <text evidence="3 10">Belongs to the cytochrome P450 family.</text>
</comment>
<evidence type="ECO:0000256" key="7">
    <source>
        <dbReference type="ARBA" id="ARBA00023004"/>
    </source>
</evidence>
<proteinExistence type="inferred from homology"/>
<dbReference type="PRINTS" id="PR00463">
    <property type="entry name" value="EP450I"/>
</dbReference>
<feature type="transmembrane region" description="Helical" evidence="11">
    <location>
        <begin position="20"/>
        <end position="45"/>
    </location>
</feature>
<evidence type="ECO:0000256" key="8">
    <source>
        <dbReference type="ARBA" id="ARBA00023033"/>
    </source>
</evidence>
<dbReference type="GO" id="GO:0020037">
    <property type="term" value="F:heme binding"/>
    <property type="evidence" value="ECO:0007669"/>
    <property type="project" value="InterPro"/>
</dbReference>
<keyword evidence="11" id="KW-1133">Transmembrane helix</keyword>
<keyword evidence="11" id="KW-0812">Transmembrane</keyword>
<dbReference type="InterPro" id="IPR001128">
    <property type="entry name" value="Cyt_P450"/>
</dbReference>
<dbReference type="AlphaFoldDB" id="A0A4Y9Y5D7"/>
<dbReference type="SUPFAM" id="SSF48264">
    <property type="entry name" value="Cytochrome P450"/>
    <property type="match status" value="1"/>
</dbReference>
<dbReference type="PROSITE" id="PS00086">
    <property type="entry name" value="CYTOCHROME_P450"/>
    <property type="match status" value="1"/>
</dbReference>
<dbReference type="PANTHER" id="PTHR24305:SF166">
    <property type="entry name" value="CYTOCHROME P450 12A4, MITOCHONDRIAL-RELATED"/>
    <property type="match status" value="1"/>
</dbReference>
<dbReference type="InterPro" id="IPR017972">
    <property type="entry name" value="Cyt_P450_CS"/>
</dbReference>
<dbReference type="EMBL" id="SEKV01000540">
    <property type="protein sequence ID" value="TFY56029.1"/>
    <property type="molecule type" value="Genomic_DNA"/>
</dbReference>
<comment type="pathway">
    <text evidence="2">Secondary metabolite biosynthesis.</text>
</comment>
<dbReference type="Gene3D" id="1.10.630.10">
    <property type="entry name" value="Cytochrome P450"/>
    <property type="match status" value="1"/>
</dbReference>
<dbReference type="PRINTS" id="PR00385">
    <property type="entry name" value="P450"/>
</dbReference>
<evidence type="ECO:0000256" key="3">
    <source>
        <dbReference type="ARBA" id="ARBA00010617"/>
    </source>
</evidence>